<dbReference type="InterPro" id="IPR045584">
    <property type="entry name" value="Pilin-like"/>
</dbReference>
<accession>B9XCT1</accession>
<gene>
    <name evidence="1" type="ORF">Cflav_PD4912</name>
</gene>
<evidence type="ECO:0000313" key="2">
    <source>
        <dbReference type="Proteomes" id="UP000003688"/>
    </source>
</evidence>
<dbReference type="SUPFAM" id="SSF54523">
    <property type="entry name" value="Pili subunits"/>
    <property type="match status" value="1"/>
</dbReference>
<dbReference type="OrthoDB" id="204063at2"/>
<protein>
    <recommendedName>
        <fullName evidence="3">Type II secretory pathway pseudopilin PulG-like protein</fullName>
    </recommendedName>
</protein>
<evidence type="ECO:0008006" key="3">
    <source>
        <dbReference type="Google" id="ProtNLM"/>
    </source>
</evidence>
<dbReference type="Proteomes" id="UP000003688">
    <property type="component" value="Unassembled WGS sequence"/>
</dbReference>
<name>B9XCT1_PEDPL</name>
<dbReference type="NCBIfam" id="TIGR02532">
    <property type="entry name" value="IV_pilin_GFxxxE"/>
    <property type="match status" value="1"/>
</dbReference>
<evidence type="ECO:0000313" key="1">
    <source>
        <dbReference type="EMBL" id="EEF62277.1"/>
    </source>
</evidence>
<dbReference type="STRING" id="320771.Cflav_PD4912"/>
<dbReference type="AlphaFoldDB" id="B9XCT1"/>
<sequence precursor="true">MNKMRKLKTGAFTLIELLVVIAIIAILAGLLLPALAKAKQKAQQINCVNNLKQVGLSYRMWGGDNGDKYDYAVSTAAGGVSELFPDPGTPNADPNVYRAFQCMSNELSTPKVVMCPSDERVACTNFAQMNAAVNTTANGGNFGVSYFVGIHADETQPQALLSGDRNLGAWSGGTAPNYTTPPIGFGYDNSTTAAGAFMYLTTNGTAVAGWTDKMHQRSGNVGLGDGSVQKTTLSGFRKILSTSGDTGLATSPTTTGNAIYIP</sequence>
<comment type="caution">
    <text evidence="1">The sequence shown here is derived from an EMBL/GenBank/DDBJ whole genome shotgun (WGS) entry which is preliminary data.</text>
</comment>
<dbReference type="Pfam" id="PF07963">
    <property type="entry name" value="N_methyl"/>
    <property type="match status" value="1"/>
</dbReference>
<dbReference type="PANTHER" id="PTHR30093">
    <property type="entry name" value="GENERAL SECRETION PATHWAY PROTEIN G"/>
    <property type="match status" value="1"/>
</dbReference>
<dbReference type="PANTHER" id="PTHR30093:SF2">
    <property type="entry name" value="TYPE II SECRETION SYSTEM PROTEIN H"/>
    <property type="match status" value="1"/>
</dbReference>
<dbReference type="InterPro" id="IPR012902">
    <property type="entry name" value="N_methyl_site"/>
</dbReference>
<proteinExistence type="predicted"/>
<dbReference type="EMBL" id="ABOX02000005">
    <property type="protein sequence ID" value="EEF62277.1"/>
    <property type="molecule type" value="Genomic_DNA"/>
</dbReference>
<reference evidence="1 2" key="1">
    <citation type="journal article" date="2011" name="J. Bacteriol.">
        <title>Genome sequence of 'Pedosphaera parvula' Ellin514, an aerobic Verrucomicrobial isolate from pasture soil.</title>
        <authorList>
            <person name="Kant R."/>
            <person name="van Passel M.W."/>
            <person name="Sangwan P."/>
            <person name="Palva A."/>
            <person name="Lucas S."/>
            <person name="Copeland A."/>
            <person name="Lapidus A."/>
            <person name="Glavina Del Rio T."/>
            <person name="Dalin E."/>
            <person name="Tice H."/>
            <person name="Bruce D."/>
            <person name="Goodwin L."/>
            <person name="Pitluck S."/>
            <person name="Chertkov O."/>
            <person name="Larimer F.W."/>
            <person name="Land M.L."/>
            <person name="Hauser L."/>
            <person name="Brettin T.S."/>
            <person name="Detter J.C."/>
            <person name="Han S."/>
            <person name="de Vos W.M."/>
            <person name="Janssen P.H."/>
            <person name="Smidt H."/>
        </authorList>
    </citation>
    <scope>NUCLEOTIDE SEQUENCE [LARGE SCALE GENOMIC DNA]</scope>
    <source>
        <strain evidence="1 2">Ellin514</strain>
    </source>
</reference>
<organism evidence="1 2">
    <name type="scientific">Pedosphaera parvula (strain Ellin514)</name>
    <dbReference type="NCBI Taxonomy" id="320771"/>
    <lineage>
        <taxon>Bacteria</taxon>
        <taxon>Pseudomonadati</taxon>
        <taxon>Verrucomicrobiota</taxon>
        <taxon>Pedosphaerae</taxon>
        <taxon>Pedosphaerales</taxon>
        <taxon>Pedosphaeraceae</taxon>
        <taxon>Pedosphaera</taxon>
    </lineage>
</organism>
<keyword evidence="2" id="KW-1185">Reference proteome</keyword>
<dbReference type="Gene3D" id="3.30.700.10">
    <property type="entry name" value="Glycoprotein, Type 4 Pilin"/>
    <property type="match status" value="1"/>
</dbReference>